<feature type="compositionally biased region" description="Basic residues" evidence="1">
    <location>
        <begin position="625"/>
        <end position="636"/>
    </location>
</feature>
<reference evidence="2 3" key="1">
    <citation type="submission" date="2018-10" db="EMBL/GenBank/DDBJ databases">
        <title>Genome assembly for a Yunnan-Guizhou Plateau 3E fish, Anabarilius grahami (Regan), and its evolutionary and genetic applications.</title>
        <authorList>
            <person name="Jiang W."/>
        </authorList>
    </citation>
    <scope>NUCLEOTIDE SEQUENCE [LARGE SCALE GENOMIC DNA]</scope>
    <source>
        <strain evidence="2">AG-KIZ</strain>
        <tissue evidence="2">Muscle</tissue>
    </source>
</reference>
<feature type="compositionally biased region" description="Polar residues" evidence="1">
    <location>
        <begin position="609"/>
        <end position="623"/>
    </location>
</feature>
<name>A0A3N0YRM9_ANAGA</name>
<feature type="region of interest" description="Disordered" evidence="1">
    <location>
        <begin position="321"/>
        <end position="369"/>
    </location>
</feature>
<feature type="compositionally biased region" description="Polar residues" evidence="1">
    <location>
        <begin position="345"/>
        <end position="369"/>
    </location>
</feature>
<sequence>MSRAFSKMDASQILRDQVSAALWQLGEESLWDVCRYLKCDGLDSGESRSRTRRALIKMAECVLDELEEKQEGDEVKQYCADLLTFIERQSKECPQPNEVYPSEKPAPNGEQKKDFSPHSSHVKKTDSPFKSRLEPTRPLPEVTMQREFKICGQIGETGQRDKLSYLSLVRQIELGIEKGHTQTEVVEAVIRAVSPGLPLRDMLEIKRGLTLSSLLTILKGHYRVDSSTELYHQLLNISQESKETALNFVFRAIELKEKLLWKAANEDTDEQYSRAVIQRKFLRSIETGLLSDSVKFQILPYLSDVSISDEELIQKVDEAAKVESERQEKRKRSTAGKTPKVQELQADTQVKSTPAQSPSKLKESNSTAAITTVKGNETKPDSMNAHQMMEELRKEMKQMFLAVMEASPRPPEQKQRAKGCKKCRDERTVRALWDTGAQSSIVNDPWRLNHLPHTVVKPISELLGDETLTVFAANDTPIPYIGWIEVSFGLGSDPTKMNELQVPMLVSSDPAVASDPIIGYNVIEAIINRNEEKTKSERKQLAQKVVKTAHRVVKLMQNGDSEIGVVRTGGKRVPLPANQVTTVYVRAHKDSQSFPKERTKPERQHRQQLEQSDTSSDECSGNHQWHLRPGRGRRQRQGSLNPLAEPFQPQQSPQHHEEDVPLHSEEDVPLHSEEDVPLHREEDVPLHSEEDVPLQSQRPDLSPDRPEHGESETDPPVLMQREQQAVRQRPQRLRHQPVVLSYDTLGQPSLVQRNCKVTETQATQIKSYWRPWMAEVF</sequence>
<evidence type="ECO:0000313" key="2">
    <source>
        <dbReference type="EMBL" id="ROL48338.1"/>
    </source>
</evidence>
<feature type="compositionally biased region" description="Basic and acidic residues" evidence="1">
    <location>
        <begin position="587"/>
        <end position="608"/>
    </location>
</feature>
<dbReference type="Proteomes" id="UP000281406">
    <property type="component" value="Unassembled WGS sequence"/>
</dbReference>
<dbReference type="EMBL" id="RJVU01030878">
    <property type="protein sequence ID" value="ROL48338.1"/>
    <property type="molecule type" value="Genomic_DNA"/>
</dbReference>
<feature type="region of interest" description="Disordered" evidence="1">
    <location>
        <begin position="94"/>
        <end position="138"/>
    </location>
</feature>
<accession>A0A3N0YRM9</accession>
<dbReference type="AlphaFoldDB" id="A0A3N0YRM9"/>
<evidence type="ECO:0000256" key="1">
    <source>
        <dbReference type="SAM" id="MobiDB-lite"/>
    </source>
</evidence>
<feature type="region of interest" description="Disordered" evidence="1">
    <location>
        <begin position="587"/>
        <end position="731"/>
    </location>
</feature>
<feature type="compositionally biased region" description="Basic and acidic residues" evidence="1">
    <location>
        <begin position="654"/>
        <end position="690"/>
    </location>
</feature>
<keyword evidence="3" id="KW-1185">Reference proteome</keyword>
<gene>
    <name evidence="2" type="ORF">DPX16_21824</name>
</gene>
<evidence type="ECO:0000313" key="3">
    <source>
        <dbReference type="Proteomes" id="UP000281406"/>
    </source>
</evidence>
<proteinExistence type="predicted"/>
<organism evidence="2 3">
    <name type="scientific">Anabarilius grahami</name>
    <name type="common">Kanglang fish</name>
    <name type="synonym">Barilius grahami</name>
    <dbReference type="NCBI Taxonomy" id="495550"/>
    <lineage>
        <taxon>Eukaryota</taxon>
        <taxon>Metazoa</taxon>
        <taxon>Chordata</taxon>
        <taxon>Craniata</taxon>
        <taxon>Vertebrata</taxon>
        <taxon>Euteleostomi</taxon>
        <taxon>Actinopterygii</taxon>
        <taxon>Neopterygii</taxon>
        <taxon>Teleostei</taxon>
        <taxon>Ostariophysi</taxon>
        <taxon>Cypriniformes</taxon>
        <taxon>Xenocyprididae</taxon>
        <taxon>Xenocypridinae</taxon>
        <taxon>Xenocypridinae incertae sedis</taxon>
        <taxon>Anabarilius</taxon>
    </lineage>
</organism>
<feature type="compositionally biased region" description="Basic and acidic residues" evidence="1">
    <location>
        <begin position="123"/>
        <end position="135"/>
    </location>
</feature>
<protein>
    <submittedName>
        <fullName evidence="2">Uncharacterized protein</fullName>
    </submittedName>
</protein>
<feature type="compositionally biased region" description="Basic and acidic residues" evidence="1">
    <location>
        <begin position="701"/>
        <end position="711"/>
    </location>
</feature>
<comment type="caution">
    <text evidence="2">The sequence shown here is derived from an EMBL/GenBank/DDBJ whole genome shotgun (WGS) entry which is preliminary data.</text>
</comment>
<dbReference type="OrthoDB" id="10068084at2759"/>